<gene>
    <name evidence="1" type="ORF">OV287_11835</name>
</gene>
<reference evidence="1 2" key="1">
    <citation type="submission" date="2022-11" db="EMBL/GenBank/DDBJ databases">
        <title>Minimal conservation of predation-associated metabolite biosynthetic gene clusters underscores biosynthetic potential of Myxococcota including descriptions for ten novel species: Archangium lansinium sp. nov., Myxococcus landrumus sp. nov., Nannocystis bai.</title>
        <authorList>
            <person name="Ahearne A."/>
            <person name="Stevens C."/>
            <person name="Phillips K."/>
        </authorList>
    </citation>
    <scope>NUCLEOTIDE SEQUENCE [LARGE SCALE GENOMIC DNA]</scope>
    <source>
        <strain evidence="1 2">MIWBW</strain>
    </source>
</reference>
<name>A0ABT4A1L6_9BACT</name>
<proteinExistence type="predicted"/>
<organism evidence="1 2">
    <name type="scientific">Archangium lansingense</name>
    <dbReference type="NCBI Taxonomy" id="2995310"/>
    <lineage>
        <taxon>Bacteria</taxon>
        <taxon>Pseudomonadati</taxon>
        <taxon>Myxococcota</taxon>
        <taxon>Myxococcia</taxon>
        <taxon>Myxococcales</taxon>
        <taxon>Cystobacterineae</taxon>
        <taxon>Archangiaceae</taxon>
        <taxon>Archangium</taxon>
    </lineage>
</organism>
<dbReference type="EMBL" id="JAPNKA010000001">
    <property type="protein sequence ID" value="MCY1075184.1"/>
    <property type="molecule type" value="Genomic_DNA"/>
</dbReference>
<comment type="caution">
    <text evidence="1">The sequence shown here is derived from an EMBL/GenBank/DDBJ whole genome shotgun (WGS) entry which is preliminary data.</text>
</comment>
<evidence type="ECO:0000313" key="2">
    <source>
        <dbReference type="Proteomes" id="UP001207654"/>
    </source>
</evidence>
<dbReference type="RefSeq" id="WP_267534132.1">
    <property type="nucleotide sequence ID" value="NZ_JAPNKA010000001.1"/>
</dbReference>
<keyword evidence="2" id="KW-1185">Reference proteome</keyword>
<evidence type="ECO:0000313" key="1">
    <source>
        <dbReference type="EMBL" id="MCY1075184.1"/>
    </source>
</evidence>
<sequence length="265" mass="29505">MSTKLRVIWDGATPGLADGRLSLAAFGAALQALLKATRNVAAEHVAKAVGETLDTTRATKRSLVDLQLSAYKTGSADVTLDIVPLPSKHSVPLFMDDVAKSVVHELFASIREESQGRRRNKWVYEFLSKLPDGLESQSYSIIHNGMEEDRLEFQKMTLAEPVIDMPQLLKVMGLVVGVTFGEPLRYEVRFAPYEGQILSLAATAELVEQAVSLRNQAAEAMTLTGDNPRLLWIRSADVPSPMMTAEEREDHIFRKWEELLRRLSQ</sequence>
<protein>
    <submittedName>
        <fullName evidence="1">Uncharacterized protein</fullName>
    </submittedName>
</protein>
<dbReference type="Proteomes" id="UP001207654">
    <property type="component" value="Unassembled WGS sequence"/>
</dbReference>
<accession>A0ABT4A1L6</accession>